<dbReference type="Ensembl" id="ENSNGAT00000031219.1">
    <property type="protein sequence ID" value="ENSNGAP00000025498.1"/>
    <property type="gene ID" value="ENSNGAG00000023427.1"/>
</dbReference>
<organism evidence="2 3">
    <name type="scientific">Nannospalax galili</name>
    <name type="common">Northern Israeli blind subterranean mole rat</name>
    <name type="synonym">Spalax galili</name>
    <dbReference type="NCBI Taxonomy" id="1026970"/>
    <lineage>
        <taxon>Eukaryota</taxon>
        <taxon>Metazoa</taxon>
        <taxon>Chordata</taxon>
        <taxon>Craniata</taxon>
        <taxon>Vertebrata</taxon>
        <taxon>Euteleostomi</taxon>
        <taxon>Mammalia</taxon>
        <taxon>Eutheria</taxon>
        <taxon>Euarchontoglires</taxon>
        <taxon>Glires</taxon>
        <taxon>Rodentia</taxon>
        <taxon>Myomorpha</taxon>
        <taxon>Muroidea</taxon>
        <taxon>Spalacidae</taxon>
        <taxon>Spalacinae</taxon>
        <taxon>Nannospalax</taxon>
    </lineage>
</organism>
<accession>A0A8C6RZZ9</accession>
<dbReference type="PANTHER" id="PTHR35157:SF1">
    <property type="entry name" value="PROTEIN FAM209A"/>
    <property type="match status" value="1"/>
</dbReference>
<dbReference type="OMA" id="PPGLRCF"/>
<dbReference type="InterPro" id="IPR027943">
    <property type="entry name" value="FAM209"/>
</dbReference>
<evidence type="ECO:0000313" key="3">
    <source>
        <dbReference type="Proteomes" id="UP000694381"/>
    </source>
</evidence>
<dbReference type="PROSITE" id="PS51257">
    <property type="entry name" value="PROKAR_LIPOPROTEIN"/>
    <property type="match status" value="1"/>
</dbReference>
<proteinExistence type="predicted"/>
<dbReference type="GeneTree" id="ENSGT00390000005057"/>
<dbReference type="PANTHER" id="PTHR35157">
    <property type="entry name" value="PROTEIN FAM209A"/>
    <property type="match status" value="1"/>
</dbReference>
<dbReference type="GO" id="GO:0001675">
    <property type="term" value="P:acrosome assembly"/>
    <property type="evidence" value="ECO:0007669"/>
    <property type="project" value="Ensembl"/>
</dbReference>
<reference evidence="2" key="1">
    <citation type="submission" date="2025-08" db="UniProtKB">
        <authorList>
            <consortium name="Ensembl"/>
        </authorList>
    </citation>
    <scope>IDENTIFICATION</scope>
</reference>
<dbReference type="Proteomes" id="UP000694381">
    <property type="component" value="Unassembled WGS sequence"/>
</dbReference>
<dbReference type="AlphaFoldDB" id="A0A8C6RZZ9"/>
<name>A0A8C6RZZ9_NANGA</name>
<keyword evidence="3" id="KW-1185">Reference proteome</keyword>
<dbReference type="Pfam" id="PF15206">
    <property type="entry name" value="FAM209"/>
    <property type="match status" value="1"/>
</dbReference>
<evidence type="ECO:0000256" key="1">
    <source>
        <dbReference type="SAM" id="SignalP"/>
    </source>
</evidence>
<feature type="chain" id="PRO_5034475135" evidence="1">
    <location>
        <begin position="20"/>
        <end position="171"/>
    </location>
</feature>
<keyword evidence="1" id="KW-0732">Signal</keyword>
<gene>
    <name evidence="2" type="primary">Fam209b</name>
</gene>
<feature type="signal peptide" evidence="1">
    <location>
        <begin position="1"/>
        <end position="19"/>
    </location>
</feature>
<dbReference type="KEGG" id="ngi:103741671"/>
<dbReference type="GO" id="GO:0005637">
    <property type="term" value="C:nuclear inner membrane"/>
    <property type="evidence" value="ECO:0007669"/>
    <property type="project" value="Ensembl"/>
</dbReference>
<sequence length="171" mass="20011">MWMLRWFPFLPLCLSYACAFMFSSLREKPKESPGKVPCGGHFRIRQNLPDHAQVWLESKWLWLCFVIMLYVIVKFRGGGKEKSKEQNPTSLRGCQFCSSPKKNQNASSRKDFTFNTLTQLEMELVKFVSKVRSLKDYMATRSHSRLHSPEIPMDPHNNVTIYEIWGEEDAE</sequence>
<reference evidence="2" key="2">
    <citation type="submission" date="2025-09" db="UniProtKB">
        <authorList>
            <consortium name="Ensembl"/>
        </authorList>
    </citation>
    <scope>IDENTIFICATION</scope>
</reference>
<evidence type="ECO:0000313" key="2">
    <source>
        <dbReference type="Ensembl" id="ENSNGAP00000025498.1"/>
    </source>
</evidence>
<protein>
    <submittedName>
        <fullName evidence="2">Family with sequence similarity 209</fullName>
    </submittedName>
</protein>